<dbReference type="Gene3D" id="2.60.40.1080">
    <property type="match status" value="1"/>
</dbReference>
<comment type="catalytic activity">
    <reaction evidence="1">
        <text>Hydrolysis of terminal non-reducing N-acetyl-D-hexosamine residues in N-acetyl-beta-D-hexosaminides.</text>
        <dbReference type="EC" id="3.2.1.52"/>
    </reaction>
</comment>
<dbReference type="Pfam" id="PF22888">
    <property type="entry name" value="FIMAH"/>
    <property type="match status" value="1"/>
</dbReference>
<feature type="signal peptide" evidence="6">
    <location>
        <begin position="1"/>
        <end position="29"/>
    </location>
</feature>
<dbReference type="InterPro" id="IPR050226">
    <property type="entry name" value="NagZ_Beta-hexosaminidase"/>
</dbReference>
<dbReference type="Pfam" id="PF00933">
    <property type="entry name" value="Glyco_hydro_3"/>
    <property type="match status" value="1"/>
</dbReference>
<dbReference type="EC" id="3.2.1.52" evidence="3"/>
<protein>
    <recommendedName>
        <fullName evidence="3">beta-N-acetylhexosaminidase</fullName>
        <ecNumber evidence="3">3.2.1.52</ecNumber>
    </recommendedName>
</protein>
<reference evidence="10 11" key="1">
    <citation type="submission" date="2024-11" db="EMBL/GenBank/DDBJ databases">
        <authorList>
            <person name="Heng Y.C."/>
            <person name="Lim A.C.H."/>
            <person name="Lee J.K.Y."/>
            <person name="Kittelmann S."/>
        </authorList>
    </citation>
    <scope>NUCLEOTIDE SEQUENCE [LARGE SCALE GENOMIC DNA]</scope>
    <source>
        <strain evidence="10 11">WILCCON 0185</strain>
    </source>
</reference>
<keyword evidence="5" id="KW-0326">Glycosidase</keyword>
<keyword evidence="4 10" id="KW-0378">Hydrolase</keyword>
<dbReference type="Proteomes" id="UP001623591">
    <property type="component" value="Unassembled WGS sequence"/>
</dbReference>
<dbReference type="GO" id="GO:0016787">
    <property type="term" value="F:hydrolase activity"/>
    <property type="evidence" value="ECO:0007669"/>
    <property type="project" value="UniProtKB-KW"/>
</dbReference>
<feature type="domain" description="Glycoside hydrolase family 3 N-terminal" evidence="7">
    <location>
        <begin position="53"/>
        <end position="402"/>
    </location>
</feature>
<evidence type="ECO:0000313" key="11">
    <source>
        <dbReference type="Proteomes" id="UP001623591"/>
    </source>
</evidence>
<dbReference type="Gene3D" id="3.20.20.300">
    <property type="entry name" value="Glycoside hydrolase, family 3, N-terminal domain"/>
    <property type="match status" value="1"/>
</dbReference>
<dbReference type="SUPFAM" id="SSF49373">
    <property type="entry name" value="Invasin/intimin cell-adhesion fragments"/>
    <property type="match status" value="1"/>
</dbReference>
<dbReference type="Pfam" id="PF01915">
    <property type="entry name" value="Glyco_hydro_3_C"/>
    <property type="match status" value="1"/>
</dbReference>
<dbReference type="Gene3D" id="3.40.50.1700">
    <property type="entry name" value="Glycoside hydrolase family 3 C-terminal domain"/>
    <property type="match status" value="1"/>
</dbReference>
<dbReference type="InterPro" id="IPR036881">
    <property type="entry name" value="Glyco_hydro_3_C_sf"/>
</dbReference>
<dbReference type="InterPro" id="IPR036962">
    <property type="entry name" value="Glyco_hydro_3_N_sf"/>
</dbReference>
<dbReference type="PANTHER" id="PTHR30480:SF13">
    <property type="entry name" value="BETA-HEXOSAMINIDASE"/>
    <property type="match status" value="1"/>
</dbReference>
<evidence type="ECO:0000259" key="7">
    <source>
        <dbReference type="Pfam" id="PF00933"/>
    </source>
</evidence>
<dbReference type="InterPro" id="IPR008964">
    <property type="entry name" value="Invasin/intimin_cell_adhesion"/>
</dbReference>
<comment type="caution">
    <text evidence="10">The sequence shown here is derived from an EMBL/GenBank/DDBJ whole genome shotgun (WGS) entry which is preliminary data.</text>
</comment>
<dbReference type="RefSeq" id="WP_406768723.1">
    <property type="nucleotide sequence ID" value="NZ_JBJHZZ010000002.1"/>
</dbReference>
<evidence type="ECO:0000256" key="6">
    <source>
        <dbReference type="SAM" id="SignalP"/>
    </source>
</evidence>
<gene>
    <name evidence="10" type="ORF">ACJDUG_04545</name>
</gene>
<dbReference type="SUPFAM" id="SSF52279">
    <property type="entry name" value="Beta-D-glucan exohydrolase, C-terminal domain"/>
    <property type="match status" value="1"/>
</dbReference>
<dbReference type="InterPro" id="IPR017853">
    <property type="entry name" value="GH"/>
</dbReference>
<organism evidence="10 11">
    <name type="scientific">Candidatus Clostridium stratigraminis</name>
    <dbReference type="NCBI Taxonomy" id="3381661"/>
    <lineage>
        <taxon>Bacteria</taxon>
        <taxon>Bacillati</taxon>
        <taxon>Bacillota</taxon>
        <taxon>Clostridia</taxon>
        <taxon>Eubacteriales</taxon>
        <taxon>Clostridiaceae</taxon>
        <taxon>Clostridium</taxon>
    </lineage>
</organism>
<sequence>MLRWKNSRKLITALLSASMLVLNVQPMFSGNGTTKAAAQTPEEEAAAIVANMTLEEKVGQMFMPDFRTWNGSDFTVYNDEVGNIIKQYHLGGVILFANNVKTTDASVRLMDGLQSAAPVMQNTGAKIPLITTIDQEGGSIVRLGQGTVMPGNMALGATNDPQEAYKVGKATGEELKAIGINVDFAPDLDCNINPFNPVIGVRSFGGDPNLVAKMGTAYINGLHDAGVGATGKHFPGHGDTSTDSHLGIPVVTHDLATVHNLDLVPFQTAINNGIDMIMTAHVVFPAVDNSTVISSKDGSTVNVPATLSHKVLTDLLRTEMGFKGVITTDAMNMGAITQNFGDVQASIMAIEAGTDILLMPAAVTKTSEIGNLDKVFKGVINAVNNGEISVSRINESAQRIIALKIKRGIYNPAGNTDNRTTDQKVSDALAIVGSAEHKAIETEASNRAITLVKNDNNMLPFNLKNNETVAIFTPLSDRTTLLVNSMEEVFKARNITGVTIKSFTYTSSTVSAAMKSAIDSANYVILGTYGYDANSTTPGYNFYTQFTRNVISYNSTSKNVPLVALSMVNPYDIMSIPNVGAYIATYGRYANQPNLVSGIRAIFGLINPSGKLPTDIPDGVAGYNNKTYIYKTGFGLSYPMAVNETLSNTSLERNQTASINLTAAYLNGTSLDLSKAVISYTSSNPEVASVEKGVVTAKNTGTADIYTSITFDGVTAESNKITVVVTTSFDSINRLMKDYITNGKLSGALIPQLNNSIEQAENFYKDNKLDQAKKHMEDFIKHLNNPPMSDNISKAAKDILNSDANALVKSW</sequence>
<dbReference type="InterPro" id="IPR001764">
    <property type="entry name" value="Glyco_hydro_3_N"/>
</dbReference>
<evidence type="ECO:0000256" key="5">
    <source>
        <dbReference type="ARBA" id="ARBA00023295"/>
    </source>
</evidence>
<feature type="domain" description="FIMAH" evidence="9">
    <location>
        <begin position="729"/>
        <end position="808"/>
    </location>
</feature>
<evidence type="ECO:0000313" key="10">
    <source>
        <dbReference type="EMBL" id="MFL0246247.1"/>
    </source>
</evidence>
<proteinExistence type="inferred from homology"/>
<feature type="domain" description="Glycoside hydrolase family 3 C-terminal" evidence="8">
    <location>
        <begin position="449"/>
        <end position="638"/>
    </location>
</feature>
<keyword evidence="11" id="KW-1185">Reference proteome</keyword>
<dbReference type="EMBL" id="JBJHZZ010000002">
    <property type="protein sequence ID" value="MFL0246247.1"/>
    <property type="molecule type" value="Genomic_DNA"/>
</dbReference>
<evidence type="ECO:0000256" key="1">
    <source>
        <dbReference type="ARBA" id="ARBA00001231"/>
    </source>
</evidence>
<accession>A0ABW8T3E3</accession>
<dbReference type="InterPro" id="IPR054470">
    <property type="entry name" value="FIMAH_dom"/>
</dbReference>
<dbReference type="SUPFAM" id="SSF51445">
    <property type="entry name" value="(Trans)glycosidases"/>
    <property type="match status" value="1"/>
</dbReference>
<evidence type="ECO:0000256" key="2">
    <source>
        <dbReference type="ARBA" id="ARBA00005336"/>
    </source>
</evidence>
<evidence type="ECO:0000259" key="9">
    <source>
        <dbReference type="Pfam" id="PF22888"/>
    </source>
</evidence>
<comment type="similarity">
    <text evidence="2">Belongs to the glycosyl hydrolase 3 family.</text>
</comment>
<evidence type="ECO:0000256" key="3">
    <source>
        <dbReference type="ARBA" id="ARBA00012663"/>
    </source>
</evidence>
<name>A0ABW8T3E3_9CLOT</name>
<dbReference type="PANTHER" id="PTHR30480">
    <property type="entry name" value="BETA-HEXOSAMINIDASE-RELATED"/>
    <property type="match status" value="1"/>
</dbReference>
<feature type="chain" id="PRO_5045066323" description="beta-N-acetylhexosaminidase" evidence="6">
    <location>
        <begin position="30"/>
        <end position="811"/>
    </location>
</feature>
<keyword evidence="6" id="KW-0732">Signal</keyword>
<dbReference type="InterPro" id="IPR002772">
    <property type="entry name" value="Glyco_hydro_3_C"/>
</dbReference>
<evidence type="ECO:0000259" key="8">
    <source>
        <dbReference type="Pfam" id="PF01915"/>
    </source>
</evidence>
<evidence type="ECO:0000256" key="4">
    <source>
        <dbReference type="ARBA" id="ARBA00022801"/>
    </source>
</evidence>